<dbReference type="AlphaFoldDB" id="A0A1W0E5K0"/>
<organism evidence="2 3">
    <name type="scientific">Ecytonucleospora hepatopenaei</name>
    <dbReference type="NCBI Taxonomy" id="646526"/>
    <lineage>
        <taxon>Eukaryota</taxon>
        <taxon>Fungi</taxon>
        <taxon>Fungi incertae sedis</taxon>
        <taxon>Microsporidia</taxon>
        <taxon>Enterocytozoonidae</taxon>
        <taxon>Ecytonucleospora</taxon>
    </lineage>
</organism>
<proteinExistence type="predicted"/>
<feature type="region of interest" description="Disordered" evidence="1">
    <location>
        <begin position="221"/>
        <end position="254"/>
    </location>
</feature>
<feature type="compositionally biased region" description="Polar residues" evidence="1">
    <location>
        <begin position="233"/>
        <end position="243"/>
    </location>
</feature>
<keyword evidence="3" id="KW-1185">Reference proteome</keyword>
<dbReference type="VEuPathDB" id="MicrosporidiaDB:EHP00_28"/>
<evidence type="ECO:0000313" key="3">
    <source>
        <dbReference type="Proteomes" id="UP000192758"/>
    </source>
</evidence>
<accession>A0A1W0E5K0</accession>
<dbReference type="Proteomes" id="UP000192758">
    <property type="component" value="Unassembled WGS sequence"/>
</dbReference>
<sequence length="268" mass="31063">MEKLFVEDFFVFCTTKFMTFLKDSELLPDCNDTVFFTFNFNINDKKFQSAIYKIKNQKVCLFFSFYATNDTDYKVFENHVANCNIENNREIIECVISDKNIITTKKSSFKTIRQDSSTNETNNSLLNTLLSRFSDMRSKSDLTIEIEELVRSDLEQTDEVSCCSLNVLENQSSLLMFDSNITDAVDETFLNDSSDSNFLHDEIIDTPSAFNAHQLKRSKFSTPLNPHDKIHETSQQNNISKCNETSSSSEEIFEEPKIKRKLFEDKND</sequence>
<evidence type="ECO:0000256" key="1">
    <source>
        <dbReference type="SAM" id="MobiDB-lite"/>
    </source>
</evidence>
<dbReference type="EMBL" id="MNPJ01000019">
    <property type="protein sequence ID" value="OQS54521.1"/>
    <property type="molecule type" value="Genomic_DNA"/>
</dbReference>
<protein>
    <submittedName>
        <fullName evidence="2">Uncharacterized protein</fullName>
    </submittedName>
</protein>
<gene>
    <name evidence="2" type="ORF">EHP00_28</name>
</gene>
<name>A0A1W0E5K0_9MICR</name>
<evidence type="ECO:0000313" key="2">
    <source>
        <dbReference type="EMBL" id="OQS54521.1"/>
    </source>
</evidence>
<comment type="caution">
    <text evidence="2">The sequence shown here is derived from an EMBL/GenBank/DDBJ whole genome shotgun (WGS) entry which is preliminary data.</text>
</comment>
<reference evidence="2 3" key="1">
    <citation type="journal article" date="2017" name="Environ. Microbiol.">
        <title>Decay of the glycolytic pathway and adaptation to intranuclear parasitism within Enterocytozoonidae microsporidia.</title>
        <authorList>
            <person name="Wiredu Boakye D."/>
            <person name="Jaroenlak P."/>
            <person name="Prachumwat A."/>
            <person name="Williams T.A."/>
            <person name="Bateman K.S."/>
            <person name="Itsathitphaisarn O."/>
            <person name="Sritunyalucksana K."/>
            <person name="Paszkiewicz K.H."/>
            <person name="Moore K.A."/>
            <person name="Stentiford G.D."/>
            <person name="Williams B.A."/>
        </authorList>
    </citation>
    <scope>NUCLEOTIDE SEQUENCE [LARGE SCALE GENOMIC DNA]</scope>
    <source>
        <strain evidence="2 3">TH1</strain>
    </source>
</reference>